<dbReference type="EMBL" id="JABYQT010000003">
    <property type="protein sequence ID" value="MBZ5487036.1"/>
    <property type="molecule type" value="Genomic_DNA"/>
</dbReference>
<gene>
    <name evidence="1" type="ORF">HW452_05800</name>
</gene>
<keyword evidence="2" id="KW-1185">Reference proteome</keyword>
<sequence>MHARTHGSLGLASQRGIVSILAAFLLVLLISVLALVVDTGRLYLEQRKLQKVADMAALDAISRLPRGTCATNPARAGQFAAESAALNGFTPGTHQTLTVQCATIASQNGLRNVTAASSGAGVRVEVSHQVPASLVIRGGSLFSDAFSGHITLRAHAAAQRNAPVAAFSVKTHLLSLDNTQLMGSLLRSAGVDTTRLGVLNSSGALTTFITAAELLAALGINVSVDDAGRIAPASIAAARGVRVSDVVRASATLAGNSTLATTLSGLATHLSASTLTSIDLLGSTGLFQLEGPGRPSTLAALQAELALGEMLGLAIVAGSRKKSVSTPGINLLGLASATGVIDTPTLAAGTVGSVARAGQTRLHLDIDSQKMVSLNPLTGRIHLPLTMDLASATGELTSIQCNTPIPTVDIAVSSSLLDACLGDMSASALWENSQSCAVTATDSIFAALMRTPPTTLLGPGKRAFAGQKSGPQPFARMAAGEKRSYQPLALPTISSLLTTLQDGMFGILNSATSSANTQMLRQVARDYLDATSVSSGRYDPARAASLVLNGGTGNSGRTYPRLASTNWTVANYKCANLLCTSLASAPFSTAFVDLANNGGLLGTSLLPVARNGYQACGGLLLNLLFYSSYNSCVEENLILMLQRKPGGLEIPFPGSGADSGGPANCQEVICRLVRIPLNSTMRALGTLITSDLGLDLGRIDVRVESITCGDVTFVQ</sequence>
<evidence type="ECO:0000313" key="1">
    <source>
        <dbReference type="EMBL" id="MBZ5487036.1"/>
    </source>
</evidence>
<accession>A0ACC5VS64</accession>
<protein>
    <submittedName>
        <fullName evidence="1">Uncharacterized protein</fullName>
    </submittedName>
</protein>
<comment type="caution">
    <text evidence="1">The sequence shown here is derived from an EMBL/GenBank/DDBJ whole genome shotgun (WGS) entry which is preliminary data.</text>
</comment>
<dbReference type="Proteomes" id="UP001319846">
    <property type="component" value="Unassembled WGS sequence"/>
</dbReference>
<name>A0ACC5VS64_9GAMM</name>
<evidence type="ECO:0000313" key="2">
    <source>
        <dbReference type="Proteomes" id="UP001319846"/>
    </source>
</evidence>
<reference evidence="1" key="1">
    <citation type="submission" date="2020-06" db="EMBL/GenBank/DDBJ databases">
        <title>Whole Genome Sequence of Halomonas aquamarina MB598.</title>
        <authorList>
            <person name="Pervaiz M."/>
            <person name="Fariq A."/>
            <person name="Yasmin A."/>
            <person name="Welch M."/>
        </authorList>
    </citation>
    <scope>NUCLEOTIDE SEQUENCE</scope>
    <source>
        <strain evidence="1">MB598</strain>
    </source>
</reference>
<proteinExistence type="predicted"/>
<organism evidence="1 2">
    <name type="scientific">Vreelandella aquamarina</name>
    <dbReference type="NCBI Taxonomy" id="77097"/>
    <lineage>
        <taxon>Bacteria</taxon>
        <taxon>Pseudomonadati</taxon>
        <taxon>Pseudomonadota</taxon>
        <taxon>Gammaproteobacteria</taxon>
        <taxon>Oceanospirillales</taxon>
        <taxon>Halomonadaceae</taxon>
        <taxon>Vreelandella</taxon>
    </lineage>
</organism>